<evidence type="ECO:0000256" key="1">
    <source>
        <dbReference type="ARBA" id="ARBA00001933"/>
    </source>
</evidence>
<evidence type="ECO:0000256" key="3">
    <source>
        <dbReference type="RuleBase" id="RU004075"/>
    </source>
</evidence>
<dbReference type="OrthoDB" id="9808002at2"/>
<comment type="cofactor">
    <cofactor evidence="1 4">
        <name>pyridoxal 5'-phosphate</name>
        <dbReference type="ChEBI" id="CHEBI:597326"/>
    </cofactor>
</comment>
<gene>
    <name evidence="7" type="ORF">F6B43_11680</name>
</gene>
<accession>A0A5J5J493</accession>
<dbReference type="PANTHER" id="PTHR43586:SF24">
    <property type="entry name" value="BLR4730 PROTEIN"/>
    <property type="match status" value="1"/>
</dbReference>
<comment type="similarity">
    <text evidence="3">Belongs to the class-V pyridoxal-phosphate-dependent aminotransferase family.</text>
</comment>
<keyword evidence="7" id="KW-0808">Transferase</keyword>
<dbReference type="InterPro" id="IPR000192">
    <property type="entry name" value="Aminotrans_V_dom"/>
</dbReference>
<evidence type="ECO:0000256" key="5">
    <source>
        <dbReference type="SAM" id="MobiDB-lite"/>
    </source>
</evidence>
<evidence type="ECO:0000313" key="8">
    <source>
        <dbReference type="Proteomes" id="UP000325827"/>
    </source>
</evidence>
<dbReference type="GO" id="GO:0008483">
    <property type="term" value="F:transaminase activity"/>
    <property type="evidence" value="ECO:0007669"/>
    <property type="project" value="UniProtKB-KW"/>
</dbReference>
<keyword evidence="8" id="KW-1185">Reference proteome</keyword>
<dbReference type="RefSeq" id="WP_150449099.1">
    <property type="nucleotide sequence ID" value="NZ_VYSA01000002.1"/>
</dbReference>
<proteinExistence type="inferred from homology"/>
<dbReference type="InterPro" id="IPR020578">
    <property type="entry name" value="Aminotrans_V_PyrdxlP_BS"/>
</dbReference>
<keyword evidence="7" id="KW-0032">Aminotransferase</keyword>
<feature type="region of interest" description="Disordered" evidence="5">
    <location>
        <begin position="1"/>
        <end position="24"/>
    </location>
</feature>
<dbReference type="InterPro" id="IPR015424">
    <property type="entry name" value="PyrdxlP-dep_Trfase"/>
</dbReference>
<organism evidence="7 8">
    <name type="scientific">Microbacterium rhizomatis</name>
    <dbReference type="NCBI Taxonomy" id="1631477"/>
    <lineage>
        <taxon>Bacteria</taxon>
        <taxon>Bacillati</taxon>
        <taxon>Actinomycetota</taxon>
        <taxon>Actinomycetes</taxon>
        <taxon>Micrococcales</taxon>
        <taxon>Microbacteriaceae</taxon>
        <taxon>Microbacterium</taxon>
    </lineage>
</organism>
<evidence type="ECO:0000256" key="4">
    <source>
        <dbReference type="RuleBase" id="RU004504"/>
    </source>
</evidence>
<evidence type="ECO:0000259" key="6">
    <source>
        <dbReference type="Pfam" id="PF00266"/>
    </source>
</evidence>
<dbReference type="Gene3D" id="3.40.640.10">
    <property type="entry name" value="Type I PLP-dependent aspartate aminotransferase-like (Major domain)"/>
    <property type="match status" value="1"/>
</dbReference>
<sequence>MSSVDATDAAPGMAEPTDATRPRLDLERERLLTRGATLSRHFNAAGSALPSVGVLATVVDHLRLEEARGGYEAAAQARDRVDDVYAAAAELVGATASEIALFDSASTGLRVMLDSLRLSRGDRIVASTTTYVSHALHLMTLARELDIELVIAPVDGARRVDVEALDALLSDGRPTLLSVAHIPTSSGLVEPVAQIGAVARTHGATYILDATQSTGHLRTDVVEAGCDILVTTGRKFLRSPRGTAFAYVRAELLERLLPLSPDVRGAQWTEAAKWELTPSARRFESWESSVANRLGLGTAIREALDRGVTETQEWLCRTGDDLRSALAGIDGVTLADPAEVSSAIVTFTVEGVEASAVALALADRNVRVVSVPATHGQWDLGARGIPSVVRASPHVYNDAADFAALLEGVEAIASGNGTR</sequence>
<protein>
    <submittedName>
        <fullName evidence="7">Aminotransferase class V-fold PLP-dependent enzyme</fullName>
    </submittedName>
</protein>
<dbReference type="Proteomes" id="UP000325827">
    <property type="component" value="Unassembled WGS sequence"/>
</dbReference>
<feature type="domain" description="Aminotransferase class V" evidence="6">
    <location>
        <begin position="43"/>
        <end position="404"/>
    </location>
</feature>
<name>A0A5J5J493_9MICO</name>
<dbReference type="AlphaFoldDB" id="A0A5J5J493"/>
<dbReference type="InterPro" id="IPR015421">
    <property type="entry name" value="PyrdxlP-dep_Trfase_major"/>
</dbReference>
<dbReference type="SUPFAM" id="SSF53383">
    <property type="entry name" value="PLP-dependent transferases"/>
    <property type="match status" value="1"/>
</dbReference>
<comment type="caution">
    <text evidence="7">The sequence shown here is derived from an EMBL/GenBank/DDBJ whole genome shotgun (WGS) entry which is preliminary data.</text>
</comment>
<evidence type="ECO:0000256" key="2">
    <source>
        <dbReference type="ARBA" id="ARBA00022898"/>
    </source>
</evidence>
<reference evidence="8" key="1">
    <citation type="submission" date="2019-09" db="EMBL/GenBank/DDBJ databases">
        <title>Mumia zhuanghuii sp. nov. isolated from the intestinal contents of plateau pika (Ochotona curzoniae) in the Qinghai-Tibet plateau of China.</title>
        <authorList>
            <person name="Tian Z."/>
        </authorList>
    </citation>
    <scope>NUCLEOTIDE SEQUENCE [LARGE SCALE GENOMIC DNA]</scope>
    <source>
        <strain evidence="8">JCM 30598</strain>
    </source>
</reference>
<dbReference type="Pfam" id="PF00266">
    <property type="entry name" value="Aminotran_5"/>
    <property type="match status" value="1"/>
</dbReference>
<dbReference type="PROSITE" id="PS00595">
    <property type="entry name" value="AA_TRANSFER_CLASS_5"/>
    <property type="match status" value="1"/>
</dbReference>
<dbReference type="InterPro" id="IPR015422">
    <property type="entry name" value="PyrdxlP-dep_Trfase_small"/>
</dbReference>
<keyword evidence="2" id="KW-0663">Pyridoxal phosphate</keyword>
<dbReference type="PANTHER" id="PTHR43586">
    <property type="entry name" value="CYSTEINE DESULFURASE"/>
    <property type="match status" value="1"/>
</dbReference>
<dbReference type="EMBL" id="VYSA01000002">
    <property type="protein sequence ID" value="KAA9108068.1"/>
    <property type="molecule type" value="Genomic_DNA"/>
</dbReference>
<dbReference type="Gene3D" id="3.90.1150.10">
    <property type="entry name" value="Aspartate Aminotransferase, domain 1"/>
    <property type="match status" value="1"/>
</dbReference>
<evidence type="ECO:0000313" key="7">
    <source>
        <dbReference type="EMBL" id="KAA9108068.1"/>
    </source>
</evidence>